<proteinExistence type="predicted"/>
<organism evidence="1 2">
    <name type="scientific">Flexibacter flexilis DSM 6793</name>
    <dbReference type="NCBI Taxonomy" id="927664"/>
    <lineage>
        <taxon>Bacteria</taxon>
        <taxon>Pseudomonadati</taxon>
        <taxon>Bacteroidota</taxon>
        <taxon>Cytophagia</taxon>
        <taxon>Cytophagales</taxon>
        <taxon>Flexibacteraceae</taxon>
        <taxon>Flexibacter</taxon>
    </lineage>
</organism>
<name>A0A1I1MMU6_9BACT</name>
<gene>
    <name evidence="1" type="ORF">SAMN05421780_110159</name>
</gene>
<evidence type="ECO:0000313" key="2">
    <source>
        <dbReference type="Proteomes" id="UP000199514"/>
    </source>
</evidence>
<evidence type="ECO:0000313" key="1">
    <source>
        <dbReference type="EMBL" id="SFC83933.1"/>
    </source>
</evidence>
<sequence length="36" mass="4163">MINFTPTAFGVDTTIFLPKAKIIDRQFNQKYRQSAT</sequence>
<protein>
    <submittedName>
        <fullName evidence="1">Uncharacterized protein</fullName>
    </submittedName>
</protein>
<keyword evidence="2" id="KW-1185">Reference proteome</keyword>
<dbReference type="EMBL" id="FOLE01000010">
    <property type="protein sequence ID" value="SFC83933.1"/>
    <property type="molecule type" value="Genomic_DNA"/>
</dbReference>
<dbReference type="Proteomes" id="UP000199514">
    <property type="component" value="Unassembled WGS sequence"/>
</dbReference>
<dbReference type="STRING" id="927664.SAMN05421780_110159"/>
<accession>A0A1I1MMU6</accession>
<reference evidence="1 2" key="1">
    <citation type="submission" date="2016-10" db="EMBL/GenBank/DDBJ databases">
        <authorList>
            <person name="de Groot N.N."/>
        </authorList>
    </citation>
    <scope>NUCLEOTIDE SEQUENCE [LARGE SCALE GENOMIC DNA]</scope>
    <source>
        <strain evidence="1 2">DSM 6793</strain>
    </source>
</reference>
<dbReference type="AlphaFoldDB" id="A0A1I1MMU6"/>